<dbReference type="STRING" id="75743.A0A401QJ73"/>
<feature type="non-terminal residue" evidence="1">
    <location>
        <position position="1"/>
    </location>
</feature>
<sequence>DALDMLAENFEFNENNGAFVAFSRATSLLKSLPYTISRMANLEELPCFGEQIKVVIEVQDYEKDIPKS</sequence>
<organism evidence="1 2">
    <name type="scientific">Scyliorhinus torazame</name>
    <name type="common">Cloudy catshark</name>
    <name type="synonym">Catulus torazame</name>
    <dbReference type="NCBI Taxonomy" id="75743"/>
    <lineage>
        <taxon>Eukaryota</taxon>
        <taxon>Metazoa</taxon>
        <taxon>Chordata</taxon>
        <taxon>Craniata</taxon>
        <taxon>Vertebrata</taxon>
        <taxon>Chondrichthyes</taxon>
        <taxon>Elasmobranchii</taxon>
        <taxon>Galeomorphii</taxon>
        <taxon>Galeoidea</taxon>
        <taxon>Carcharhiniformes</taxon>
        <taxon>Scyliorhinidae</taxon>
        <taxon>Scyliorhinus</taxon>
    </lineage>
</organism>
<proteinExistence type="predicted"/>
<dbReference type="EMBL" id="BFAA01158360">
    <property type="protein sequence ID" value="GCB85404.1"/>
    <property type="molecule type" value="Genomic_DNA"/>
</dbReference>
<name>A0A401QJ73_SCYTO</name>
<accession>A0A401QJ73</accession>
<gene>
    <name evidence="1" type="ORF">scyTo_0026100</name>
</gene>
<dbReference type="AlphaFoldDB" id="A0A401QJ73"/>
<protein>
    <submittedName>
        <fullName evidence="1">Uncharacterized protein</fullName>
    </submittedName>
</protein>
<keyword evidence="2" id="KW-1185">Reference proteome</keyword>
<comment type="caution">
    <text evidence="1">The sequence shown here is derived from an EMBL/GenBank/DDBJ whole genome shotgun (WGS) entry which is preliminary data.</text>
</comment>
<dbReference type="Gene3D" id="1.10.150.110">
    <property type="entry name" value="DNA polymerase beta, N-terminal domain-like"/>
    <property type="match status" value="1"/>
</dbReference>
<evidence type="ECO:0000313" key="2">
    <source>
        <dbReference type="Proteomes" id="UP000288216"/>
    </source>
</evidence>
<reference evidence="1 2" key="1">
    <citation type="journal article" date="2018" name="Nat. Ecol. Evol.">
        <title>Shark genomes provide insights into elasmobranch evolution and the origin of vertebrates.</title>
        <authorList>
            <person name="Hara Y"/>
            <person name="Yamaguchi K"/>
            <person name="Onimaru K"/>
            <person name="Kadota M"/>
            <person name="Koyanagi M"/>
            <person name="Keeley SD"/>
            <person name="Tatsumi K"/>
            <person name="Tanaka K"/>
            <person name="Motone F"/>
            <person name="Kageyama Y"/>
            <person name="Nozu R"/>
            <person name="Adachi N"/>
            <person name="Nishimura O"/>
            <person name="Nakagawa R"/>
            <person name="Tanegashima C"/>
            <person name="Kiyatake I"/>
            <person name="Matsumoto R"/>
            <person name="Murakumo K"/>
            <person name="Nishida K"/>
            <person name="Terakita A"/>
            <person name="Kuratani S"/>
            <person name="Sato K"/>
            <person name="Hyodo S Kuraku.S."/>
        </authorList>
    </citation>
    <scope>NUCLEOTIDE SEQUENCE [LARGE SCALE GENOMIC DNA]</scope>
</reference>
<dbReference type="SUPFAM" id="SSF47802">
    <property type="entry name" value="DNA polymerase beta, N-terminal domain-like"/>
    <property type="match status" value="1"/>
</dbReference>
<dbReference type="OMA" id="QDAFEIM"/>
<dbReference type="InterPro" id="IPR027421">
    <property type="entry name" value="DNA_pol_lamdba_lyase_dom_sf"/>
</dbReference>
<evidence type="ECO:0000313" key="1">
    <source>
        <dbReference type="EMBL" id="GCB85404.1"/>
    </source>
</evidence>
<dbReference type="Proteomes" id="UP000288216">
    <property type="component" value="Unassembled WGS sequence"/>
</dbReference>